<dbReference type="RefSeq" id="WP_379928477.1">
    <property type="nucleotide sequence ID" value="NZ_JBHUMM010000008.1"/>
</dbReference>
<name>A0ABW5R7P9_9BACL</name>
<comment type="similarity">
    <text evidence="2">Belongs to the UPF0702 family.</text>
</comment>
<dbReference type="Pfam" id="PF04239">
    <property type="entry name" value="DUF421"/>
    <property type="match status" value="1"/>
</dbReference>
<feature type="transmembrane region" description="Helical" evidence="7">
    <location>
        <begin position="36"/>
        <end position="53"/>
    </location>
</feature>
<evidence type="ECO:0000256" key="3">
    <source>
        <dbReference type="ARBA" id="ARBA00022475"/>
    </source>
</evidence>
<evidence type="ECO:0000256" key="6">
    <source>
        <dbReference type="ARBA" id="ARBA00023136"/>
    </source>
</evidence>
<reference evidence="10" key="1">
    <citation type="journal article" date="2019" name="Int. J. Syst. Evol. Microbiol.">
        <title>The Global Catalogue of Microorganisms (GCM) 10K type strain sequencing project: providing services to taxonomists for standard genome sequencing and annotation.</title>
        <authorList>
            <consortium name="The Broad Institute Genomics Platform"/>
            <consortium name="The Broad Institute Genome Sequencing Center for Infectious Disease"/>
            <person name="Wu L."/>
            <person name="Ma J."/>
        </authorList>
    </citation>
    <scope>NUCLEOTIDE SEQUENCE [LARGE SCALE GENOMIC DNA]</scope>
    <source>
        <strain evidence="10">KCTC 33676</strain>
    </source>
</reference>
<keyword evidence="5 7" id="KW-1133">Transmembrane helix</keyword>
<evidence type="ECO:0000256" key="5">
    <source>
        <dbReference type="ARBA" id="ARBA00022989"/>
    </source>
</evidence>
<feature type="transmembrane region" description="Helical" evidence="7">
    <location>
        <begin position="6"/>
        <end position="24"/>
    </location>
</feature>
<evidence type="ECO:0000313" key="9">
    <source>
        <dbReference type="EMBL" id="MFD2671047.1"/>
    </source>
</evidence>
<protein>
    <submittedName>
        <fullName evidence="9">DUF421 domain-containing protein</fullName>
    </submittedName>
</protein>
<evidence type="ECO:0000256" key="2">
    <source>
        <dbReference type="ARBA" id="ARBA00006448"/>
    </source>
</evidence>
<evidence type="ECO:0000313" key="10">
    <source>
        <dbReference type="Proteomes" id="UP001597497"/>
    </source>
</evidence>
<keyword evidence="6 7" id="KW-0472">Membrane</keyword>
<feature type="transmembrane region" description="Helical" evidence="7">
    <location>
        <begin position="59"/>
        <end position="81"/>
    </location>
</feature>
<evidence type="ECO:0000256" key="1">
    <source>
        <dbReference type="ARBA" id="ARBA00004651"/>
    </source>
</evidence>
<dbReference type="PANTHER" id="PTHR34582:SF6">
    <property type="entry name" value="UPF0702 TRANSMEMBRANE PROTEIN YCAP"/>
    <property type="match status" value="1"/>
</dbReference>
<dbReference type="Proteomes" id="UP001597497">
    <property type="component" value="Unassembled WGS sequence"/>
</dbReference>
<dbReference type="Gene3D" id="3.30.240.20">
    <property type="entry name" value="bsu07140 like domains"/>
    <property type="match status" value="1"/>
</dbReference>
<comment type="subcellular location">
    <subcellularLocation>
        <location evidence="1">Cell membrane</location>
        <topology evidence="1">Multi-pass membrane protein</topology>
    </subcellularLocation>
</comment>
<dbReference type="EMBL" id="JBHUMM010000008">
    <property type="protein sequence ID" value="MFD2671047.1"/>
    <property type="molecule type" value="Genomic_DNA"/>
</dbReference>
<evidence type="ECO:0000256" key="4">
    <source>
        <dbReference type="ARBA" id="ARBA00022692"/>
    </source>
</evidence>
<keyword evidence="10" id="KW-1185">Reference proteome</keyword>
<comment type="caution">
    <text evidence="9">The sequence shown here is derived from an EMBL/GenBank/DDBJ whole genome shotgun (WGS) entry which is preliminary data.</text>
</comment>
<organism evidence="9 10">
    <name type="scientific">Marinicrinis sediminis</name>
    <dbReference type="NCBI Taxonomy" id="1652465"/>
    <lineage>
        <taxon>Bacteria</taxon>
        <taxon>Bacillati</taxon>
        <taxon>Bacillota</taxon>
        <taxon>Bacilli</taxon>
        <taxon>Bacillales</taxon>
        <taxon>Paenibacillaceae</taxon>
    </lineage>
</organism>
<keyword evidence="3" id="KW-1003">Cell membrane</keyword>
<dbReference type="InterPro" id="IPR023090">
    <property type="entry name" value="UPF0702_alpha/beta_dom_sf"/>
</dbReference>
<sequence>MEDYMLTFVKALGMFAVGMIAFRIMGSQSVGRLTDFDLVVVIAIGALIGDVLADQELNPFVSLVAIGALVLAQVVMSFLAMKSSWIEKVVMGRPIRVIHHGKVIRSGLRKARLTEDSLMQELRTKGIASPATVKEAYLEPAGKISVIEDMKSS</sequence>
<feature type="domain" description="YetF C-terminal" evidence="8">
    <location>
        <begin position="81"/>
        <end position="149"/>
    </location>
</feature>
<gene>
    <name evidence="9" type="ORF">ACFSUC_05460</name>
</gene>
<dbReference type="PANTHER" id="PTHR34582">
    <property type="entry name" value="UPF0702 TRANSMEMBRANE PROTEIN YCAP"/>
    <property type="match status" value="1"/>
</dbReference>
<evidence type="ECO:0000259" key="8">
    <source>
        <dbReference type="Pfam" id="PF04239"/>
    </source>
</evidence>
<keyword evidence="4 7" id="KW-0812">Transmembrane</keyword>
<accession>A0ABW5R7P9</accession>
<proteinExistence type="inferred from homology"/>
<evidence type="ECO:0000256" key="7">
    <source>
        <dbReference type="SAM" id="Phobius"/>
    </source>
</evidence>
<dbReference type="InterPro" id="IPR007353">
    <property type="entry name" value="DUF421"/>
</dbReference>